<dbReference type="AlphaFoldDB" id="A0ABD2PZE5"/>
<accession>A0ABD2PZE5</accession>
<protein>
    <submittedName>
        <fullName evidence="1">Uncharacterized protein</fullName>
    </submittedName>
</protein>
<sequence>MCDYCVEEAKSSVYALARLLLSLLPPQLLLQMRACESMGQYWEEYEWLPLLSVRVHWHDKPTSMKEDSASESSLPVRTADCLRRINSLLCYMDSITCTGAHPAGARSKPRLLNELDSLSKNSSECLKNTFPGLVKVHNSGLEAFFTVLPRGSPESRHKYLYLLIAFAEHLLTVCDILNSGPGSRPAFFLPLNAGPSVCGLLGRGDKPQFGIWGEAFSQLRVLSSEIERRPCLSGKHYFVASPRVLEGLDKKNSTSWYHFDSKHASLRDANDVGGNAEGESLYFRLQGGPSAADLDPVLSSAITEHLTSLLTMLGLKKHVHKKSSLAAALTQLRVRQEPPPLPPHQKSYSGDLNDTARVMLAQRNSLNLLNRAPVSLFLIANKFWLFCNHSSKANRN</sequence>
<reference evidence="1 2" key="1">
    <citation type="submission" date="2024-11" db="EMBL/GenBank/DDBJ databases">
        <title>Adaptive evolution of stress response genes in parasites aligns with host niche diversity.</title>
        <authorList>
            <person name="Hahn C."/>
            <person name="Resl P."/>
        </authorList>
    </citation>
    <scope>NUCLEOTIDE SEQUENCE [LARGE SCALE GENOMIC DNA]</scope>
    <source>
        <strain evidence="1">EGGRZ-B1_66</strain>
        <tissue evidence="1">Body</tissue>
    </source>
</reference>
<organism evidence="1 2">
    <name type="scientific">Cichlidogyrus casuarinus</name>
    <dbReference type="NCBI Taxonomy" id="1844966"/>
    <lineage>
        <taxon>Eukaryota</taxon>
        <taxon>Metazoa</taxon>
        <taxon>Spiralia</taxon>
        <taxon>Lophotrochozoa</taxon>
        <taxon>Platyhelminthes</taxon>
        <taxon>Monogenea</taxon>
        <taxon>Monopisthocotylea</taxon>
        <taxon>Dactylogyridea</taxon>
        <taxon>Ancyrocephalidae</taxon>
        <taxon>Cichlidogyrus</taxon>
    </lineage>
</organism>
<evidence type="ECO:0000313" key="2">
    <source>
        <dbReference type="Proteomes" id="UP001626550"/>
    </source>
</evidence>
<comment type="caution">
    <text evidence="1">The sequence shown here is derived from an EMBL/GenBank/DDBJ whole genome shotgun (WGS) entry which is preliminary data.</text>
</comment>
<proteinExistence type="predicted"/>
<name>A0ABD2PZE5_9PLAT</name>
<dbReference type="EMBL" id="JBJKFK010001546">
    <property type="protein sequence ID" value="KAL3312794.1"/>
    <property type="molecule type" value="Genomic_DNA"/>
</dbReference>
<dbReference type="Proteomes" id="UP001626550">
    <property type="component" value="Unassembled WGS sequence"/>
</dbReference>
<evidence type="ECO:0000313" key="1">
    <source>
        <dbReference type="EMBL" id="KAL3312794.1"/>
    </source>
</evidence>
<keyword evidence="2" id="KW-1185">Reference proteome</keyword>
<gene>
    <name evidence="1" type="ORF">Ciccas_008609</name>
</gene>